<organism evidence="2 3">
    <name type="scientific">Dreissena polymorpha</name>
    <name type="common">Zebra mussel</name>
    <name type="synonym">Mytilus polymorpha</name>
    <dbReference type="NCBI Taxonomy" id="45954"/>
    <lineage>
        <taxon>Eukaryota</taxon>
        <taxon>Metazoa</taxon>
        <taxon>Spiralia</taxon>
        <taxon>Lophotrochozoa</taxon>
        <taxon>Mollusca</taxon>
        <taxon>Bivalvia</taxon>
        <taxon>Autobranchia</taxon>
        <taxon>Heteroconchia</taxon>
        <taxon>Euheterodonta</taxon>
        <taxon>Imparidentia</taxon>
        <taxon>Neoheterodontei</taxon>
        <taxon>Myida</taxon>
        <taxon>Dreissenoidea</taxon>
        <taxon>Dreissenidae</taxon>
        <taxon>Dreissena</taxon>
    </lineage>
</organism>
<feature type="region of interest" description="Disordered" evidence="1">
    <location>
        <begin position="1"/>
        <end position="25"/>
    </location>
</feature>
<evidence type="ECO:0000256" key="1">
    <source>
        <dbReference type="SAM" id="MobiDB-lite"/>
    </source>
</evidence>
<accession>A0A9D4G145</accession>
<evidence type="ECO:0000313" key="2">
    <source>
        <dbReference type="EMBL" id="KAH3806743.1"/>
    </source>
</evidence>
<reference evidence="2" key="1">
    <citation type="journal article" date="2019" name="bioRxiv">
        <title>The Genome of the Zebra Mussel, Dreissena polymorpha: A Resource for Invasive Species Research.</title>
        <authorList>
            <person name="McCartney M.A."/>
            <person name="Auch B."/>
            <person name="Kono T."/>
            <person name="Mallez S."/>
            <person name="Zhang Y."/>
            <person name="Obille A."/>
            <person name="Becker A."/>
            <person name="Abrahante J.E."/>
            <person name="Garbe J."/>
            <person name="Badalamenti J.P."/>
            <person name="Herman A."/>
            <person name="Mangelson H."/>
            <person name="Liachko I."/>
            <person name="Sullivan S."/>
            <person name="Sone E.D."/>
            <person name="Koren S."/>
            <person name="Silverstein K.A.T."/>
            <person name="Beckman K.B."/>
            <person name="Gohl D.M."/>
        </authorList>
    </citation>
    <scope>NUCLEOTIDE SEQUENCE</scope>
    <source>
        <strain evidence="2">Duluth1</strain>
        <tissue evidence="2">Whole animal</tissue>
    </source>
</reference>
<sequence>MSSNQVSYSPSSDRSGALLVPNNSELVSYSPPPNNPFRYPTHPLVQPTLVSYSPVPHNPLWCPTRPRHNPFWCPSRLLQP</sequence>
<dbReference type="AlphaFoldDB" id="A0A9D4G145"/>
<feature type="compositionally biased region" description="Polar residues" evidence="1">
    <location>
        <begin position="1"/>
        <end position="14"/>
    </location>
</feature>
<dbReference type="EMBL" id="JAIWYP010000006">
    <property type="protein sequence ID" value="KAH3806743.1"/>
    <property type="molecule type" value="Genomic_DNA"/>
</dbReference>
<comment type="caution">
    <text evidence="2">The sequence shown here is derived from an EMBL/GenBank/DDBJ whole genome shotgun (WGS) entry which is preliminary data.</text>
</comment>
<evidence type="ECO:0000313" key="3">
    <source>
        <dbReference type="Proteomes" id="UP000828390"/>
    </source>
</evidence>
<gene>
    <name evidence="2" type="ORF">DPMN_135067</name>
</gene>
<proteinExistence type="predicted"/>
<keyword evidence="3" id="KW-1185">Reference proteome</keyword>
<reference evidence="2" key="2">
    <citation type="submission" date="2020-11" db="EMBL/GenBank/DDBJ databases">
        <authorList>
            <person name="McCartney M.A."/>
            <person name="Auch B."/>
            <person name="Kono T."/>
            <person name="Mallez S."/>
            <person name="Becker A."/>
            <person name="Gohl D.M."/>
            <person name="Silverstein K.A.T."/>
            <person name="Koren S."/>
            <person name="Bechman K.B."/>
            <person name="Herman A."/>
            <person name="Abrahante J.E."/>
            <person name="Garbe J."/>
        </authorList>
    </citation>
    <scope>NUCLEOTIDE SEQUENCE</scope>
    <source>
        <strain evidence="2">Duluth1</strain>
        <tissue evidence="2">Whole animal</tissue>
    </source>
</reference>
<protein>
    <submittedName>
        <fullName evidence="2">Uncharacterized protein</fullName>
    </submittedName>
</protein>
<dbReference type="Proteomes" id="UP000828390">
    <property type="component" value="Unassembled WGS sequence"/>
</dbReference>
<name>A0A9D4G145_DREPO</name>